<reference evidence="3" key="1">
    <citation type="submission" date="2020-01" db="EMBL/GenBank/DDBJ databases">
        <title>Draft genome sequence of the Termite Coptotermes fromosanus.</title>
        <authorList>
            <person name="Itakura S."/>
            <person name="Yosikawa Y."/>
            <person name="Umezawa K."/>
        </authorList>
    </citation>
    <scope>NUCLEOTIDE SEQUENCE [LARGE SCALE GENOMIC DNA]</scope>
</reference>
<evidence type="ECO:0000313" key="2">
    <source>
        <dbReference type="EMBL" id="GFG33083.1"/>
    </source>
</evidence>
<proteinExistence type="predicted"/>
<organism evidence="2 3">
    <name type="scientific">Coptotermes formosanus</name>
    <name type="common">Formosan subterranean termite</name>
    <dbReference type="NCBI Taxonomy" id="36987"/>
    <lineage>
        <taxon>Eukaryota</taxon>
        <taxon>Metazoa</taxon>
        <taxon>Ecdysozoa</taxon>
        <taxon>Arthropoda</taxon>
        <taxon>Hexapoda</taxon>
        <taxon>Insecta</taxon>
        <taxon>Pterygota</taxon>
        <taxon>Neoptera</taxon>
        <taxon>Polyneoptera</taxon>
        <taxon>Dictyoptera</taxon>
        <taxon>Blattodea</taxon>
        <taxon>Blattoidea</taxon>
        <taxon>Termitoidae</taxon>
        <taxon>Rhinotermitidae</taxon>
        <taxon>Coptotermes</taxon>
    </lineage>
</organism>
<feature type="region of interest" description="Disordered" evidence="1">
    <location>
        <begin position="214"/>
        <end position="267"/>
    </location>
</feature>
<feature type="compositionally biased region" description="Basic and acidic residues" evidence="1">
    <location>
        <begin position="225"/>
        <end position="237"/>
    </location>
</feature>
<gene>
    <name evidence="2" type="ORF">Cfor_12108</name>
</gene>
<dbReference type="OrthoDB" id="76173at2759"/>
<evidence type="ECO:0000313" key="3">
    <source>
        <dbReference type="Proteomes" id="UP000502823"/>
    </source>
</evidence>
<evidence type="ECO:0000256" key="1">
    <source>
        <dbReference type="SAM" id="MobiDB-lite"/>
    </source>
</evidence>
<name>A0A6L2PKK8_COPFO</name>
<dbReference type="InParanoid" id="A0A6L2PKK8"/>
<sequence length="276" mass="31047">MDLPTVQEQIPSPVSSIHVDMQDYEEDEEDGTEIAQHMECSNGDHVQHRETEGTNRIGWTFYNNVVGQVNKLLKDLPCDNECDNRCDGEQDNQRLYESEEDVKNATVDQLRKMGINFCNPCRNDAPAEVKRAQQFDSMHCPHLSIMPITSEGSESDTSIQINTLALKYLKHGDQGIGAERLQDVTFYNVEMKTTNLSLGTLKYLERYHLLPSQGETGGGVAQMGVRDKPEERAERLMRPGSGARGEAEVKGPSRQPQNSTNKILDITTLKRQPKLL</sequence>
<dbReference type="AlphaFoldDB" id="A0A6L2PKK8"/>
<dbReference type="Proteomes" id="UP000502823">
    <property type="component" value="Unassembled WGS sequence"/>
</dbReference>
<protein>
    <submittedName>
        <fullName evidence="2">Uncharacterized protein</fullName>
    </submittedName>
</protein>
<keyword evidence="3" id="KW-1185">Reference proteome</keyword>
<dbReference type="EMBL" id="BLKM01000403">
    <property type="protein sequence ID" value="GFG33083.1"/>
    <property type="molecule type" value="Genomic_DNA"/>
</dbReference>
<comment type="caution">
    <text evidence="2">The sequence shown here is derived from an EMBL/GenBank/DDBJ whole genome shotgun (WGS) entry which is preliminary data.</text>
</comment>
<accession>A0A6L2PKK8</accession>